<comment type="caution">
    <text evidence="2">The sequence shown here is derived from an EMBL/GenBank/DDBJ whole genome shotgun (WGS) entry which is preliminary data.</text>
</comment>
<feature type="transmembrane region" description="Helical" evidence="1">
    <location>
        <begin position="146"/>
        <end position="168"/>
    </location>
</feature>
<evidence type="ECO:0000313" key="3">
    <source>
        <dbReference type="Proteomes" id="UP000478052"/>
    </source>
</evidence>
<reference evidence="2 3" key="1">
    <citation type="submission" date="2019-08" db="EMBL/GenBank/DDBJ databases">
        <title>Whole genome of Aphis craccivora.</title>
        <authorList>
            <person name="Voronova N.V."/>
            <person name="Shulinski R.S."/>
            <person name="Bandarenka Y.V."/>
            <person name="Zhorov D.G."/>
            <person name="Warner D."/>
        </authorList>
    </citation>
    <scope>NUCLEOTIDE SEQUENCE [LARGE SCALE GENOMIC DNA]</scope>
    <source>
        <strain evidence="2">180601</strain>
        <tissue evidence="2">Whole Body</tissue>
    </source>
</reference>
<dbReference type="EMBL" id="VUJU01000399">
    <property type="protein sequence ID" value="KAF0770667.1"/>
    <property type="molecule type" value="Genomic_DNA"/>
</dbReference>
<keyword evidence="1" id="KW-0472">Membrane</keyword>
<accession>A0A6G0ZID3</accession>
<keyword evidence="3" id="KW-1185">Reference proteome</keyword>
<gene>
    <name evidence="2" type="ORF">FWK35_00007230</name>
</gene>
<proteinExistence type="predicted"/>
<evidence type="ECO:0000256" key="1">
    <source>
        <dbReference type="SAM" id="Phobius"/>
    </source>
</evidence>
<protein>
    <submittedName>
        <fullName evidence="2">Uncharacterized protein</fullName>
    </submittedName>
</protein>
<name>A0A6G0ZID3_APHCR</name>
<dbReference type="OrthoDB" id="8197637at2759"/>
<dbReference type="AlphaFoldDB" id="A0A6G0ZID3"/>
<sequence>MGVLYDVLFKPIGRGDLSSTTATAIVAADNPTAVGEAHVPPEWVLDRRGSGPLVWRRYDLPPSCRKRVRFLDAVQVRVFERDNCADDCAAERADDCAGDADDEDGQMCWADDWSSWDDEDDHYGSRLNVRDGPKTSMYGQADRDDYPVLVAVSVTVLGLCIGLTYLFAPVRWLFHQLLVD</sequence>
<organism evidence="2 3">
    <name type="scientific">Aphis craccivora</name>
    <name type="common">Cowpea aphid</name>
    <dbReference type="NCBI Taxonomy" id="307492"/>
    <lineage>
        <taxon>Eukaryota</taxon>
        <taxon>Metazoa</taxon>
        <taxon>Ecdysozoa</taxon>
        <taxon>Arthropoda</taxon>
        <taxon>Hexapoda</taxon>
        <taxon>Insecta</taxon>
        <taxon>Pterygota</taxon>
        <taxon>Neoptera</taxon>
        <taxon>Paraneoptera</taxon>
        <taxon>Hemiptera</taxon>
        <taxon>Sternorrhyncha</taxon>
        <taxon>Aphidomorpha</taxon>
        <taxon>Aphidoidea</taxon>
        <taxon>Aphididae</taxon>
        <taxon>Aphidini</taxon>
        <taxon>Aphis</taxon>
        <taxon>Aphis</taxon>
    </lineage>
</organism>
<dbReference type="Proteomes" id="UP000478052">
    <property type="component" value="Unassembled WGS sequence"/>
</dbReference>
<keyword evidence="1" id="KW-1133">Transmembrane helix</keyword>
<keyword evidence="1" id="KW-0812">Transmembrane</keyword>
<evidence type="ECO:0000313" key="2">
    <source>
        <dbReference type="EMBL" id="KAF0770667.1"/>
    </source>
</evidence>